<evidence type="ECO:0000313" key="2">
    <source>
        <dbReference type="Proteomes" id="UP000030764"/>
    </source>
</evidence>
<name>A0A085MBW4_9BILA</name>
<proteinExistence type="predicted"/>
<keyword evidence="2" id="KW-1185">Reference proteome</keyword>
<protein>
    <submittedName>
        <fullName evidence="1">Uncharacterized protein</fullName>
    </submittedName>
</protein>
<gene>
    <name evidence="1" type="ORF">M513_04410</name>
</gene>
<sequence>MYSPSLFTTGQLFYPWSVEMWGFGGEVTKPFLEVFVIIEGNVAQIDSERMEKVIIGWSEARRITRMRKHLPSEFLDG</sequence>
<accession>A0A085MBW4</accession>
<dbReference type="EMBL" id="KL363205">
    <property type="protein sequence ID" value="KFD54710.1"/>
    <property type="molecule type" value="Genomic_DNA"/>
</dbReference>
<reference evidence="1 2" key="1">
    <citation type="journal article" date="2014" name="Nat. Genet.">
        <title>Genome and transcriptome of the porcine whipworm Trichuris suis.</title>
        <authorList>
            <person name="Jex A.R."/>
            <person name="Nejsum P."/>
            <person name="Schwarz E.M."/>
            <person name="Hu L."/>
            <person name="Young N.D."/>
            <person name="Hall R.S."/>
            <person name="Korhonen P.K."/>
            <person name="Liao S."/>
            <person name="Thamsborg S."/>
            <person name="Xia J."/>
            <person name="Xu P."/>
            <person name="Wang S."/>
            <person name="Scheerlinck J.P."/>
            <person name="Hofmann A."/>
            <person name="Sternberg P.W."/>
            <person name="Wang J."/>
            <person name="Gasser R.B."/>
        </authorList>
    </citation>
    <scope>NUCLEOTIDE SEQUENCE [LARGE SCALE GENOMIC DNA]</scope>
    <source>
        <strain evidence="1">DCEP-RM93M</strain>
    </source>
</reference>
<dbReference type="AlphaFoldDB" id="A0A085MBW4"/>
<evidence type="ECO:0000313" key="1">
    <source>
        <dbReference type="EMBL" id="KFD54710.1"/>
    </source>
</evidence>
<dbReference type="Proteomes" id="UP000030764">
    <property type="component" value="Unassembled WGS sequence"/>
</dbReference>
<organism evidence="1 2">
    <name type="scientific">Trichuris suis</name>
    <name type="common">pig whipworm</name>
    <dbReference type="NCBI Taxonomy" id="68888"/>
    <lineage>
        <taxon>Eukaryota</taxon>
        <taxon>Metazoa</taxon>
        <taxon>Ecdysozoa</taxon>
        <taxon>Nematoda</taxon>
        <taxon>Enoplea</taxon>
        <taxon>Dorylaimia</taxon>
        <taxon>Trichinellida</taxon>
        <taxon>Trichuridae</taxon>
        <taxon>Trichuris</taxon>
    </lineage>
</organism>